<dbReference type="InterPro" id="IPR029063">
    <property type="entry name" value="SAM-dependent_MTases_sf"/>
</dbReference>
<keyword evidence="2" id="KW-0808">Transferase</keyword>
<dbReference type="CDD" id="cd02440">
    <property type="entry name" value="AdoMet_MTases"/>
    <property type="match status" value="1"/>
</dbReference>
<organism evidence="2 3">
    <name type="scientific">Aeromonas hydrophila</name>
    <dbReference type="NCBI Taxonomy" id="644"/>
    <lineage>
        <taxon>Bacteria</taxon>
        <taxon>Pseudomonadati</taxon>
        <taxon>Pseudomonadota</taxon>
        <taxon>Gammaproteobacteria</taxon>
        <taxon>Aeromonadales</taxon>
        <taxon>Aeromonadaceae</taxon>
        <taxon>Aeromonas</taxon>
    </lineage>
</organism>
<evidence type="ECO:0000313" key="2">
    <source>
        <dbReference type="EMBL" id="HAT6343841.1"/>
    </source>
</evidence>
<evidence type="ECO:0000256" key="1">
    <source>
        <dbReference type="ARBA" id="ARBA00023115"/>
    </source>
</evidence>
<dbReference type="PANTHER" id="PTHR43317:SF11">
    <property type="entry name" value="POLYAMINE AMINOPROPYLTRANSFERASE 2"/>
    <property type="match status" value="1"/>
</dbReference>
<dbReference type="GO" id="GO:0032259">
    <property type="term" value="P:methylation"/>
    <property type="evidence" value="ECO:0007669"/>
    <property type="project" value="UniProtKB-KW"/>
</dbReference>
<sequence>MVVSVQLGCRLGGDHPVHSSILELHWSKTILPCKFMDFNLQAYQADHLLHLSAKPQRRLTVQENAHHRWLEIDGVVQSAMSLAEPATLCLPHQQVIACLLPEQADSILELGLGGGDLTRHLHQRWPDARHECVDLDEEVITLYELFFQPDHHPQRPPTLHQADALAFLEQSEAQYDLILLDLFSQDGNPPLLFQERIYQALAPRLNGELIINLLPRTRLELTRVLMLLEQWVGPTTPYPVPGLRNVLLHTAPRYELASDL</sequence>
<dbReference type="GO" id="GO:0006596">
    <property type="term" value="P:polyamine biosynthetic process"/>
    <property type="evidence" value="ECO:0007669"/>
    <property type="project" value="UniProtKB-KW"/>
</dbReference>
<protein>
    <submittedName>
        <fullName evidence="2">SAM-dependent methyltransferase</fullName>
    </submittedName>
</protein>
<dbReference type="Proteomes" id="UP000859505">
    <property type="component" value="Unassembled WGS sequence"/>
</dbReference>
<evidence type="ECO:0000313" key="3">
    <source>
        <dbReference type="Proteomes" id="UP000859505"/>
    </source>
</evidence>
<comment type="caution">
    <text evidence="2">The sequence shown here is derived from an EMBL/GenBank/DDBJ whole genome shotgun (WGS) entry which is preliminary data.</text>
</comment>
<dbReference type="Pfam" id="PF01564">
    <property type="entry name" value="Spermine_synth"/>
    <property type="match status" value="1"/>
</dbReference>
<gene>
    <name evidence="2" type="ORF">JAJ28_001556</name>
</gene>
<dbReference type="Gene3D" id="3.40.50.150">
    <property type="entry name" value="Vaccinia Virus protein VP39"/>
    <property type="match status" value="1"/>
</dbReference>
<dbReference type="AlphaFoldDB" id="A0AAD3U9R3"/>
<dbReference type="EMBL" id="DACTUL010000009">
    <property type="protein sequence ID" value="HAT6343841.1"/>
    <property type="molecule type" value="Genomic_DNA"/>
</dbReference>
<dbReference type="PANTHER" id="PTHR43317">
    <property type="entry name" value="THERMOSPERMINE SYNTHASE ACAULIS5"/>
    <property type="match status" value="1"/>
</dbReference>
<name>A0AAD3U9R3_AERHY</name>
<proteinExistence type="predicted"/>
<dbReference type="SUPFAM" id="SSF53335">
    <property type="entry name" value="S-adenosyl-L-methionine-dependent methyltransferases"/>
    <property type="match status" value="1"/>
</dbReference>
<reference evidence="2" key="1">
    <citation type="journal article" date="2018" name="Genome Biol.">
        <title>SKESA: strategic k-mer extension for scrupulous assemblies.</title>
        <authorList>
            <person name="Souvorov A."/>
            <person name="Agarwala R."/>
            <person name="Lipman D.J."/>
        </authorList>
    </citation>
    <scope>NUCLEOTIDE SEQUENCE</scope>
    <source>
        <strain evidence="2">OLC2673_Aeromonas</strain>
    </source>
</reference>
<accession>A0AAD3U9R3</accession>
<keyword evidence="1" id="KW-0620">Polyamine biosynthesis</keyword>
<dbReference type="GO" id="GO:0008168">
    <property type="term" value="F:methyltransferase activity"/>
    <property type="evidence" value="ECO:0007669"/>
    <property type="project" value="UniProtKB-KW"/>
</dbReference>
<reference evidence="2" key="2">
    <citation type="submission" date="2020-01" db="EMBL/GenBank/DDBJ databases">
        <authorList>
            <consortium name="NCBI Pathogen Detection Project"/>
        </authorList>
    </citation>
    <scope>NUCLEOTIDE SEQUENCE</scope>
    <source>
        <strain evidence="2">OLC2673_Aeromonas</strain>
    </source>
</reference>
<keyword evidence="2" id="KW-0489">Methyltransferase</keyword>